<feature type="compositionally biased region" description="Low complexity" evidence="1">
    <location>
        <begin position="154"/>
        <end position="167"/>
    </location>
</feature>
<accession>A0ABY5YGW3</accession>
<feature type="region of interest" description="Disordered" evidence="1">
    <location>
        <begin position="128"/>
        <end position="225"/>
    </location>
</feature>
<gene>
    <name evidence="2" type="ORF">N0D28_01125</name>
</gene>
<dbReference type="Proteomes" id="UP001060261">
    <property type="component" value="Chromosome"/>
</dbReference>
<evidence type="ECO:0000256" key="1">
    <source>
        <dbReference type="SAM" id="MobiDB-lite"/>
    </source>
</evidence>
<organism evidence="2 3">
    <name type="scientific">Deinococcus rubellus</name>
    <dbReference type="NCBI Taxonomy" id="1889240"/>
    <lineage>
        <taxon>Bacteria</taxon>
        <taxon>Thermotogati</taxon>
        <taxon>Deinococcota</taxon>
        <taxon>Deinococci</taxon>
        <taxon>Deinococcales</taxon>
        <taxon>Deinococcaceae</taxon>
        <taxon>Deinococcus</taxon>
    </lineage>
</organism>
<reference evidence="2" key="1">
    <citation type="submission" date="2022-09" db="EMBL/GenBank/DDBJ databases">
        <title>genome sequence of Deinococcus rubellus.</title>
        <authorList>
            <person name="Srinivasan S."/>
        </authorList>
    </citation>
    <scope>NUCLEOTIDE SEQUENCE</scope>
    <source>
        <strain evidence="2">Ant6</strain>
    </source>
</reference>
<evidence type="ECO:0000313" key="2">
    <source>
        <dbReference type="EMBL" id="UWX64307.1"/>
    </source>
</evidence>
<feature type="compositionally biased region" description="Basic and acidic residues" evidence="1">
    <location>
        <begin position="198"/>
        <end position="208"/>
    </location>
</feature>
<evidence type="ECO:0000313" key="3">
    <source>
        <dbReference type="Proteomes" id="UP001060261"/>
    </source>
</evidence>
<feature type="compositionally biased region" description="Basic and acidic residues" evidence="1">
    <location>
        <begin position="138"/>
        <end position="149"/>
    </location>
</feature>
<proteinExistence type="predicted"/>
<dbReference type="RefSeq" id="WP_260560582.1">
    <property type="nucleotide sequence ID" value="NZ_BAABEC010000077.1"/>
</dbReference>
<dbReference type="EMBL" id="CP104213">
    <property type="protein sequence ID" value="UWX64307.1"/>
    <property type="molecule type" value="Genomic_DNA"/>
</dbReference>
<name>A0ABY5YGW3_9DEIO</name>
<sequence>MTPTLRYIITRPCLSEGTLTVAKYLRNLFPAELAGQTLQLTDDQNRDYLARMTDNAQRLAGLTALYHDHNLDVNDVLLLSAVEGGHYRVSCVVKPHTERLNPAYGERPAPVTRRVVVNATPHVREVRLAAATPASDAHLARVSESRRPLPEPAEPVAGPVPEAASSATRVVETRTPPLPRAEPQRESQRPEAAVVAEVRGDSARREPPRPGSAPQQPLPRHSAPEVAQPTITFTALPLETLADQLSELAHLTGYQVEYLGGADSGPVRLRADLGAHGYDVVLALTEAEQQHPAFGQGTYRARLTWEKDQVSGTPRLTREALGALLEHARLAPLTPIDLRGYWNTSSFDLDSVASLAELVSAHLVQRGTFTYVLGTLAQQPAHSVVDPARLAERLGSGVNTAELHSILETLCRAPFMALLPLPGGQYYLRSDVPTLLADLSDYAQGVARRLQPGRVRA</sequence>
<keyword evidence="3" id="KW-1185">Reference proteome</keyword>
<protein>
    <submittedName>
        <fullName evidence="2">Uncharacterized protein</fullName>
    </submittedName>
</protein>